<dbReference type="EMBL" id="LR865387">
    <property type="protein sequence ID" value="CAD2091009.1"/>
    <property type="molecule type" value="Genomic_DNA"/>
</dbReference>
<evidence type="ECO:0000256" key="1">
    <source>
        <dbReference type="SAM" id="MobiDB-lite"/>
    </source>
</evidence>
<gene>
    <name evidence="3" type="ORF">PVBDA_0900010</name>
</gene>
<keyword evidence="2" id="KW-0732">Signal</keyword>
<dbReference type="SUPFAM" id="SSF55961">
    <property type="entry name" value="Bet v1-like"/>
    <property type="match status" value="1"/>
</dbReference>
<protein>
    <submittedName>
        <fullName evidence="3">Fam-a protein</fullName>
    </submittedName>
</protein>
<dbReference type="VEuPathDB" id="PlasmoDB:PVBDA_0900010"/>
<accession>A0A6V7S2U4</accession>
<dbReference type="AlphaFoldDB" id="A0A6V7S2U4"/>
<sequence>MNKFYILIVFFLLSIFIYVNNKTLAIEPAPGKNTKTKTKTKPEKTKEKTKEITKTEAKPEKTCSTPEEIYAKNKRLLCTNSKETINAEKLMSEAVTQLEHHATSKDGYKMHRWDSQLNNVLHKKKHGDTVVQKFYLIYYHSKMYNEIINMLWDPALANNFNNGEVERKVARVYNPNLVIIHQRYKNSFFGRWKYFYALAAKVEISKEKTIIVMASANINDGYPSKKEYKNKIIEKANSFKTDINSENDIRSGKLKKTFVNIAGYIIEKKQNSVGITYLESIHGHISDYQDLIIEKALGNFFHYKKNQPYGQL</sequence>
<feature type="chain" id="PRO_5027721317" evidence="2">
    <location>
        <begin position="22"/>
        <end position="312"/>
    </location>
</feature>
<feature type="region of interest" description="Disordered" evidence="1">
    <location>
        <begin position="28"/>
        <end position="59"/>
    </location>
</feature>
<reference evidence="3 4" key="1">
    <citation type="submission" date="2020-08" db="EMBL/GenBank/DDBJ databases">
        <authorList>
            <person name="Ramaprasad A."/>
        </authorList>
    </citation>
    <scope>NUCLEOTIDE SEQUENCE [LARGE SCALE GENOMIC DNA]</scope>
</reference>
<evidence type="ECO:0000313" key="3">
    <source>
        <dbReference type="EMBL" id="CAD2091009.1"/>
    </source>
</evidence>
<name>A0A6V7S2U4_PLAVN</name>
<dbReference type="InterPro" id="IPR006486">
    <property type="entry name" value="PYST_A"/>
</dbReference>
<evidence type="ECO:0000313" key="4">
    <source>
        <dbReference type="Proteomes" id="UP000515550"/>
    </source>
</evidence>
<dbReference type="Proteomes" id="UP000515550">
    <property type="component" value="Chromosome PVBDA_09"/>
</dbReference>
<proteinExistence type="predicted"/>
<dbReference type="NCBIfam" id="TIGR01599">
    <property type="entry name" value="PYST-A"/>
    <property type="match status" value="1"/>
</dbReference>
<feature type="compositionally biased region" description="Basic and acidic residues" evidence="1">
    <location>
        <begin position="40"/>
        <end position="59"/>
    </location>
</feature>
<organism evidence="3 4">
    <name type="scientific">Plasmodium vinckei brucechwatti</name>
    <dbReference type="NCBI Taxonomy" id="119398"/>
    <lineage>
        <taxon>Eukaryota</taxon>
        <taxon>Sar</taxon>
        <taxon>Alveolata</taxon>
        <taxon>Apicomplexa</taxon>
        <taxon>Aconoidasida</taxon>
        <taxon>Haemosporida</taxon>
        <taxon>Plasmodiidae</taxon>
        <taxon>Plasmodium</taxon>
        <taxon>Plasmodium (Vinckeia)</taxon>
    </lineage>
</organism>
<feature type="signal peptide" evidence="2">
    <location>
        <begin position="1"/>
        <end position="21"/>
    </location>
</feature>
<evidence type="ECO:0000256" key="2">
    <source>
        <dbReference type="SAM" id="SignalP"/>
    </source>
</evidence>